<dbReference type="Proteomes" id="UP001283361">
    <property type="component" value="Unassembled WGS sequence"/>
</dbReference>
<name>A0AAE0XUC5_9GAST</name>
<protein>
    <submittedName>
        <fullName evidence="1">Uncharacterized protein</fullName>
    </submittedName>
</protein>
<proteinExistence type="predicted"/>
<accession>A0AAE0XUC5</accession>
<gene>
    <name evidence="1" type="ORF">RRG08_002681</name>
</gene>
<dbReference type="AlphaFoldDB" id="A0AAE0XUC5"/>
<organism evidence="1 2">
    <name type="scientific">Elysia crispata</name>
    <name type="common">lettuce slug</name>
    <dbReference type="NCBI Taxonomy" id="231223"/>
    <lineage>
        <taxon>Eukaryota</taxon>
        <taxon>Metazoa</taxon>
        <taxon>Spiralia</taxon>
        <taxon>Lophotrochozoa</taxon>
        <taxon>Mollusca</taxon>
        <taxon>Gastropoda</taxon>
        <taxon>Heterobranchia</taxon>
        <taxon>Euthyneura</taxon>
        <taxon>Panpulmonata</taxon>
        <taxon>Sacoglossa</taxon>
        <taxon>Placobranchoidea</taxon>
        <taxon>Plakobranchidae</taxon>
        <taxon>Elysia</taxon>
    </lineage>
</organism>
<dbReference type="EMBL" id="JAWDGP010007584">
    <property type="protein sequence ID" value="KAK3712351.1"/>
    <property type="molecule type" value="Genomic_DNA"/>
</dbReference>
<sequence length="73" mass="7659">MSGTRGNAQTALMDLCRSGESTPLLPTASSDSRTLEIFCRGTINWRGVFAETAPPHGLTFSTGAAKPASPAQY</sequence>
<keyword evidence="2" id="KW-1185">Reference proteome</keyword>
<comment type="caution">
    <text evidence="1">The sequence shown here is derived from an EMBL/GenBank/DDBJ whole genome shotgun (WGS) entry which is preliminary data.</text>
</comment>
<evidence type="ECO:0000313" key="2">
    <source>
        <dbReference type="Proteomes" id="UP001283361"/>
    </source>
</evidence>
<reference evidence="1" key="1">
    <citation type="journal article" date="2023" name="G3 (Bethesda)">
        <title>A reference genome for the long-term kleptoplast-retaining sea slug Elysia crispata morphotype clarki.</title>
        <authorList>
            <person name="Eastman K.E."/>
            <person name="Pendleton A.L."/>
            <person name="Shaikh M.A."/>
            <person name="Suttiyut T."/>
            <person name="Ogas R."/>
            <person name="Tomko P."/>
            <person name="Gavelis G."/>
            <person name="Widhalm J.R."/>
            <person name="Wisecaver J.H."/>
        </authorList>
    </citation>
    <scope>NUCLEOTIDE SEQUENCE</scope>
    <source>
        <strain evidence="1">ECLA1</strain>
    </source>
</reference>
<evidence type="ECO:0000313" key="1">
    <source>
        <dbReference type="EMBL" id="KAK3712351.1"/>
    </source>
</evidence>